<sequence>MPHFARCLLVTLAAGVAMAAAPAPTYKTERSIAGPDGGWDYVQVDPATHRIYIAHGDVVTEIDPLHGDAVRSFGSIMKAHAVVPIPGGTTLLVTSGRDDSVRLFGLNNGTERAKIAVGSDPDAALYDTARQRAVVMNAKAGTVSLIDVAGAKVTGTIVLKPGLEFGVLGAGDTLYVNNEDENEIETANLATGKAGPAIALPGCTGPTGLGFDAKTGYLLSACGNGKAALVDTKTGKLVKLLAIGLGPDAVIMDSARRLAFIPCGKDGTLAVIALDTAGGSTVVQTIKTEVGARTGAIDPADGTLYLPTARFAPPATAGGRPVPVAGSFHVLVVKRG</sequence>
<proteinExistence type="predicted"/>
<dbReference type="SUPFAM" id="SSF51004">
    <property type="entry name" value="C-terminal (heme d1) domain of cytochrome cd1-nitrite reductase"/>
    <property type="match status" value="1"/>
</dbReference>
<dbReference type="PANTHER" id="PTHR47197">
    <property type="entry name" value="PROTEIN NIRF"/>
    <property type="match status" value="1"/>
</dbReference>
<dbReference type="Gene3D" id="2.130.10.10">
    <property type="entry name" value="YVTN repeat-like/Quinoprotein amine dehydrogenase"/>
    <property type="match status" value="2"/>
</dbReference>
<name>A0ABQ1G4P8_9SPHN</name>
<accession>A0ABQ1G4P8</accession>
<dbReference type="EMBL" id="BMDW01000002">
    <property type="protein sequence ID" value="GGA36280.1"/>
    <property type="molecule type" value="Genomic_DNA"/>
</dbReference>
<reference evidence="3" key="1">
    <citation type="journal article" date="2019" name="Int. J. Syst. Evol. Microbiol.">
        <title>The Global Catalogue of Microorganisms (GCM) 10K type strain sequencing project: providing services to taxonomists for standard genome sequencing and annotation.</title>
        <authorList>
            <consortium name="The Broad Institute Genomics Platform"/>
            <consortium name="The Broad Institute Genome Sequencing Center for Infectious Disease"/>
            <person name="Wu L."/>
            <person name="Ma J."/>
        </authorList>
    </citation>
    <scope>NUCLEOTIDE SEQUENCE [LARGE SCALE GENOMIC DNA]</scope>
    <source>
        <strain evidence="3">CGMCC 1.10106</strain>
    </source>
</reference>
<dbReference type="Proteomes" id="UP000618591">
    <property type="component" value="Unassembled WGS sequence"/>
</dbReference>
<feature type="signal peptide" evidence="1">
    <location>
        <begin position="1"/>
        <end position="19"/>
    </location>
</feature>
<dbReference type="PANTHER" id="PTHR47197:SF3">
    <property type="entry name" value="DIHYDRO-HEME D1 DEHYDROGENASE"/>
    <property type="match status" value="1"/>
</dbReference>
<feature type="chain" id="PRO_5045119126" description="Gluconolactonase" evidence="1">
    <location>
        <begin position="20"/>
        <end position="336"/>
    </location>
</feature>
<protein>
    <recommendedName>
        <fullName evidence="4">Gluconolactonase</fullName>
    </recommendedName>
</protein>
<dbReference type="InterPro" id="IPR051200">
    <property type="entry name" value="Host-pathogen_enzymatic-act"/>
</dbReference>
<keyword evidence="3" id="KW-1185">Reference proteome</keyword>
<comment type="caution">
    <text evidence="2">The sequence shown here is derived from an EMBL/GenBank/DDBJ whole genome shotgun (WGS) entry which is preliminary data.</text>
</comment>
<evidence type="ECO:0000313" key="3">
    <source>
        <dbReference type="Proteomes" id="UP000618591"/>
    </source>
</evidence>
<evidence type="ECO:0008006" key="4">
    <source>
        <dbReference type="Google" id="ProtNLM"/>
    </source>
</evidence>
<organism evidence="2 3">
    <name type="scientific">Sphingomonas psychrolutea</name>
    <dbReference type="NCBI Taxonomy" id="1259676"/>
    <lineage>
        <taxon>Bacteria</taxon>
        <taxon>Pseudomonadati</taxon>
        <taxon>Pseudomonadota</taxon>
        <taxon>Alphaproteobacteria</taxon>
        <taxon>Sphingomonadales</taxon>
        <taxon>Sphingomonadaceae</taxon>
        <taxon>Sphingomonas</taxon>
    </lineage>
</organism>
<evidence type="ECO:0000256" key="1">
    <source>
        <dbReference type="SAM" id="SignalP"/>
    </source>
</evidence>
<dbReference type="InterPro" id="IPR011048">
    <property type="entry name" value="Haem_d1_sf"/>
</dbReference>
<gene>
    <name evidence="2" type="ORF">GCM10011395_03210</name>
</gene>
<evidence type="ECO:0000313" key="2">
    <source>
        <dbReference type="EMBL" id="GGA36280.1"/>
    </source>
</evidence>
<dbReference type="InterPro" id="IPR015943">
    <property type="entry name" value="WD40/YVTN_repeat-like_dom_sf"/>
</dbReference>
<dbReference type="RefSeq" id="WP_188445037.1">
    <property type="nucleotide sequence ID" value="NZ_BMDW01000002.1"/>
</dbReference>
<keyword evidence="1" id="KW-0732">Signal</keyword>